<proteinExistence type="inferred from homology"/>
<organism evidence="4 5">
    <name type="scientific">Methylophaga thalassica</name>
    <dbReference type="NCBI Taxonomy" id="40223"/>
    <lineage>
        <taxon>Bacteria</taxon>
        <taxon>Pseudomonadati</taxon>
        <taxon>Pseudomonadota</taxon>
        <taxon>Gammaproteobacteria</taxon>
        <taxon>Thiotrichales</taxon>
        <taxon>Piscirickettsiaceae</taxon>
        <taxon>Methylophaga</taxon>
    </lineage>
</organism>
<dbReference type="Gene3D" id="2.60.40.790">
    <property type="match status" value="1"/>
</dbReference>
<dbReference type="InterPro" id="IPR031107">
    <property type="entry name" value="Small_HSP"/>
</dbReference>
<evidence type="ECO:0000256" key="2">
    <source>
        <dbReference type="RuleBase" id="RU003616"/>
    </source>
</evidence>
<feature type="domain" description="SHSP" evidence="3">
    <location>
        <begin position="38"/>
        <end position="147"/>
    </location>
</feature>
<dbReference type="PANTHER" id="PTHR11527">
    <property type="entry name" value="HEAT-SHOCK PROTEIN 20 FAMILY MEMBER"/>
    <property type="match status" value="1"/>
</dbReference>
<comment type="caution">
    <text evidence="4">The sequence shown here is derived from an EMBL/GenBank/DDBJ whole genome shotgun (WGS) entry which is preliminary data.</text>
</comment>
<evidence type="ECO:0000313" key="4">
    <source>
        <dbReference type="EMBL" id="GLP98479.1"/>
    </source>
</evidence>
<evidence type="ECO:0000313" key="5">
    <source>
        <dbReference type="Proteomes" id="UP001161423"/>
    </source>
</evidence>
<reference evidence="4" key="2">
    <citation type="submission" date="2023-01" db="EMBL/GenBank/DDBJ databases">
        <title>Draft genome sequence of Methylophaga thalassica strain NBRC 102424.</title>
        <authorList>
            <person name="Sun Q."/>
            <person name="Mori K."/>
        </authorList>
    </citation>
    <scope>NUCLEOTIDE SEQUENCE</scope>
    <source>
        <strain evidence="4">NBRC 102424</strain>
    </source>
</reference>
<reference evidence="4" key="1">
    <citation type="journal article" date="2014" name="Int. J. Syst. Evol. Microbiol.">
        <title>Complete genome of a new Firmicutes species belonging to the dominant human colonic microbiota ('Ruminococcus bicirculans') reveals two chromosomes and a selective capacity to utilize plant glucans.</title>
        <authorList>
            <consortium name="NISC Comparative Sequencing Program"/>
            <person name="Wegmann U."/>
            <person name="Louis P."/>
            <person name="Goesmann A."/>
            <person name="Henrissat B."/>
            <person name="Duncan S.H."/>
            <person name="Flint H.J."/>
        </authorList>
    </citation>
    <scope>NUCLEOTIDE SEQUENCE</scope>
    <source>
        <strain evidence="4">NBRC 102424</strain>
    </source>
</reference>
<protein>
    <submittedName>
        <fullName evidence="4">Heat-shock protein Hsp20</fullName>
    </submittedName>
</protein>
<evidence type="ECO:0000256" key="1">
    <source>
        <dbReference type="PROSITE-ProRule" id="PRU00285"/>
    </source>
</evidence>
<dbReference type="Proteomes" id="UP001161423">
    <property type="component" value="Unassembled WGS sequence"/>
</dbReference>
<evidence type="ECO:0000259" key="3">
    <source>
        <dbReference type="PROSITE" id="PS01031"/>
    </source>
</evidence>
<dbReference type="InterPro" id="IPR008978">
    <property type="entry name" value="HSP20-like_chaperone"/>
</dbReference>
<sequence>MAGYLTGFDNDFFSQFDQLRRQMNRLFGESAGAAGIRSVAAGTYPAINVGASTKQVDVYVFAAGLDPEQLQISLQQNLLTIAGERKLQLAEGVQAYRRERFSGAFKRTLALPEDVNPDAVEATYRDGVLHIVVQRKEEVQPRKIEVK</sequence>
<dbReference type="EMBL" id="BSND01000003">
    <property type="protein sequence ID" value="GLP98479.1"/>
    <property type="molecule type" value="Genomic_DNA"/>
</dbReference>
<dbReference type="CDD" id="cd06464">
    <property type="entry name" value="ACD_sHsps-like"/>
    <property type="match status" value="1"/>
</dbReference>
<name>A0ABQ5TSD9_9GAMM</name>
<accession>A0ABQ5TSD9</accession>
<keyword evidence="5" id="KW-1185">Reference proteome</keyword>
<dbReference type="InterPro" id="IPR002068">
    <property type="entry name" value="A-crystallin/Hsp20_dom"/>
</dbReference>
<dbReference type="RefSeq" id="WP_284722209.1">
    <property type="nucleotide sequence ID" value="NZ_BSND01000003.1"/>
</dbReference>
<dbReference type="Pfam" id="PF00011">
    <property type="entry name" value="HSP20"/>
    <property type="match status" value="1"/>
</dbReference>
<gene>
    <name evidence="4" type="ORF">GCM10007891_03330</name>
</gene>
<dbReference type="SUPFAM" id="SSF49764">
    <property type="entry name" value="HSP20-like chaperones"/>
    <property type="match status" value="1"/>
</dbReference>
<comment type="similarity">
    <text evidence="1 2">Belongs to the small heat shock protein (HSP20) family.</text>
</comment>
<dbReference type="PROSITE" id="PS01031">
    <property type="entry name" value="SHSP"/>
    <property type="match status" value="1"/>
</dbReference>